<dbReference type="GO" id="GO:0046872">
    <property type="term" value="F:metal ion binding"/>
    <property type="evidence" value="ECO:0007669"/>
    <property type="project" value="UniProtKB-KW"/>
</dbReference>
<name>W1S091_9GAMM</name>
<gene>
    <name evidence="7" type="ORF">D104_05775</name>
</gene>
<evidence type="ECO:0000256" key="5">
    <source>
        <dbReference type="PIRSR" id="PIRSR037599-4"/>
    </source>
</evidence>
<feature type="short sequence motif" description="Nudix box" evidence="5">
    <location>
        <begin position="49"/>
        <end position="70"/>
    </location>
</feature>
<feature type="binding site" evidence="4">
    <location>
        <position position="48"/>
    </location>
    <ligand>
        <name>Mg(2+)</name>
        <dbReference type="ChEBI" id="CHEBI:18420"/>
    </ligand>
</feature>
<dbReference type="InterPro" id="IPR000086">
    <property type="entry name" value="NUDIX_hydrolase_dom"/>
</dbReference>
<dbReference type="EMBL" id="AYOZ01000007">
    <property type="protein sequence ID" value="ETI61409.1"/>
    <property type="molecule type" value="Genomic_DNA"/>
</dbReference>
<accession>W1S091</accession>
<dbReference type="Pfam" id="PF00293">
    <property type="entry name" value="NUDIX"/>
    <property type="match status" value="1"/>
</dbReference>
<dbReference type="Proteomes" id="UP000018857">
    <property type="component" value="Unassembled WGS sequence"/>
</dbReference>
<dbReference type="PIRSF" id="PIRSF037599">
    <property type="entry name" value="GDPMH"/>
    <property type="match status" value="1"/>
</dbReference>
<sequence>MLSTEDFKHLVRSAPLFSMDLVVLNEQKQILVGKRKNAPAKGYWFVPGGRVFKDESLVEAFSRITRTELGFEFDYLYATQLGLYDHFYSDSVFGEDISTHYINASYLIQLPEETVLDLPTAQYQEYRWISLDELNQDVTVHEYSKVFVDCIHSQLLNDRYLRNKNLVDIKC</sequence>
<evidence type="ECO:0000259" key="6">
    <source>
        <dbReference type="PROSITE" id="PS51462"/>
    </source>
</evidence>
<evidence type="ECO:0000256" key="4">
    <source>
        <dbReference type="PIRSR" id="PIRSR037599-3"/>
    </source>
</evidence>
<dbReference type="eggNOG" id="COG1051">
    <property type="taxonomic scope" value="Bacteria"/>
</dbReference>
<feature type="binding site" evidence="4">
    <location>
        <position position="68"/>
    </location>
    <ligand>
        <name>Mg(2+)</name>
        <dbReference type="ChEBI" id="CHEBI:18420"/>
    </ligand>
</feature>
<keyword evidence="2 7" id="KW-0378">Hydrolase</keyword>
<comment type="caution">
    <text evidence="7">The sequence shown here is derived from an EMBL/GenBank/DDBJ whole genome shotgun (WGS) entry which is preliminary data.</text>
</comment>
<evidence type="ECO:0000256" key="1">
    <source>
        <dbReference type="ARBA" id="ARBA00022723"/>
    </source>
</evidence>
<dbReference type="RefSeq" id="WP_024023325.1">
    <property type="nucleotide sequence ID" value="NZ_AYOZ01000007.1"/>
</dbReference>
<keyword evidence="3 4" id="KW-0460">Magnesium</keyword>
<dbReference type="AlphaFoldDB" id="W1S091"/>
<comment type="cofactor">
    <cofactor evidence="4">
        <name>Mg(2+)</name>
        <dbReference type="ChEBI" id="CHEBI:18420"/>
    </cofactor>
    <text evidence="4">Binds 1 Mg(2+) ion per subunit.</text>
</comment>
<keyword evidence="1 4" id="KW-0479">Metal-binding</keyword>
<evidence type="ECO:0000313" key="7">
    <source>
        <dbReference type="EMBL" id="ETI61409.1"/>
    </source>
</evidence>
<dbReference type="PANTHER" id="PTHR43046:SF12">
    <property type="entry name" value="GDP-MANNOSE MANNOSYL HYDROLASE"/>
    <property type="match status" value="1"/>
</dbReference>
<dbReference type="OrthoDB" id="542521at2"/>
<evidence type="ECO:0000256" key="3">
    <source>
        <dbReference type="ARBA" id="ARBA00022842"/>
    </source>
</evidence>
<dbReference type="PROSITE" id="PS51462">
    <property type="entry name" value="NUDIX"/>
    <property type="match status" value="1"/>
</dbReference>
<dbReference type="GO" id="GO:0008727">
    <property type="term" value="F:GDP-mannose mannosyl hydrolase activity"/>
    <property type="evidence" value="ECO:0007669"/>
    <property type="project" value="InterPro"/>
</dbReference>
<dbReference type="InterPro" id="IPR015797">
    <property type="entry name" value="NUDIX_hydrolase-like_dom_sf"/>
</dbReference>
<dbReference type="Gene3D" id="3.90.79.10">
    <property type="entry name" value="Nucleoside Triphosphate Pyrophosphohydrolase"/>
    <property type="match status" value="1"/>
</dbReference>
<dbReference type="PATRIC" id="fig|1208321.3.peg.1148"/>
<dbReference type="STRING" id="1208321.D104_05775"/>
<evidence type="ECO:0000313" key="8">
    <source>
        <dbReference type="Proteomes" id="UP000018857"/>
    </source>
</evidence>
<dbReference type="CDD" id="cd03430">
    <property type="entry name" value="NUDIX_GDPMH_NudD"/>
    <property type="match status" value="1"/>
</dbReference>
<dbReference type="SUPFAM" id="SSF55811">
    <property type="entry name" value="Nudix"/>
    <property type="match status" value="1"/>
</dbReference>
<protein>
    <submittedName>
        <fullName evidence="7">GDP-mannose mannosyl hydrolase</fullName>
    </submittedName>
</protein>
<keyword evidence="8" id="KW-1185">Reference proteome</keyword>
<feature type="domain" description="Nudix hydrolase" evidence="6">
    <location>
        <begin position="7"/>
        <end position="152"/>
    </location>
</feature>
<dbReference type="PANTHER" id="PTHR43046">
    <property type="entry name" value="GDP-MANNOSE MANNOSYL HYDROLASE"/>
    <property type="match status" value="1"/>
</dbReference>
<proteinExistence type="predicted"/>
<dbReference type="NCBIfam" id="NF011963">
    <property type="entry name" value="PRK15434.1"/>
    <property type="match status" value="1"/>
</dbReference>
<evidence type="ECO:0000256" key="2">
    <source>
        <dbReference type="ARBA" id="ARBA00022801"/>
    </source>
</evidence>
<reference evidence="7 8" key="1">
    <citation type="journal article" date="2014" name="Genome Announc.">
        <title>Draft Genome Sequence of Marinomonas sp. Strain D104, a Polycyclic Aromatic Hydrocarbon-Degrading Bacterium from the Deep-Sea Sediment of the Arctic Ocean.</title>
        <authorList>
            <person name="Dong C."/>
            <person name="Bai X."/>
            <person name="Lai Q."/>
            <person name="Xie Y."/>
            <person name="Chen X."/>
            <person name="Shao Z."/>
        </authorList>
    </citation>
    <scope>NUCLEOTIDE SEQUENCE [LARGE SCALE GENOMIC DNA]</scope>
    <source>
        <strain evidence="7 8">D104</strain>
    </source>
</reference>
<dbReference type="InterPro" id="IPR033715">
    <property type="entry name" value="GDPMH"/>
</dbReference>
<organism evidence="7 8">
    <name type="scientific">Marinomonas profundimaris</name>
    <dbReference type="NCBI Taxonomy" id="1208321"/>
    <lineage>
        <taxon>Bacteria</taxon>
        <taxon>Pseudomonadati</taxon>
        <taxon>Pseudomonadota</taxon>
        <taxon>Gammaproteobacteria</taxon>
        <taxon>Oceanospirillales</taxon>
        <taxon>Oceanospirillaceae</taxon>
        <taxon>Marinomonas</taxon>
    </lineage>
</organism>
<feature type="binding site" evidence="4">
    <location>
        <position position="122"/>
    </location>
    <ligand>
        <name>Mg(2+)</name>
        <dbReference type="ChEBI" id="CHEBI:18420"/>
    </ligand>
</feature>